<sequence length="300" mass="31903">MLTSTATSMIRTGVSRSSNGLQPILFRNAACPYSASAGVSPFSMAATPQLAAARPSKQSSPAPAAAARPQAICIRSISTAAAAATPTTTPAGKPAPSALLIRFRTQQQQRRNASTTTTTTAAQPRSDHDVDASAAQAAANAQAAAHPEQPPLDWNTFFKLRKTRRRLQLVLSVATALGTSTGGALFVTTSTADRIMGQVPLDPIFTMGIITMSFAALGWLVGPSIGTAIFNALRSSYKSQMAVKESQLFARIKKHRVDPSTSSMGNPVPDFYGEKISSVTGYRQWLRDQRAFNKKRTTFV</sequence>
<comment type="subcellular location">
    <subcellularLocation>
        <location evidence="1 12">Mitochondrion inner membrane</location>
        <topology evidence="1 12">Multi-pass membrane protein</topology>
    </subcellularLocation>
</comment>
<evidence type="ECO:0000313" key="15">
    <source>
        <dbReference type="Proteomes" id="UP001287356"/>
    </source>
</evidence>
<evidence type="ECO:0000256" key="3">
    <source>
        <dbReference type="ARBA" id="ARBA00022448"/>
    </source>
</evidence>
<feature type="region of interest" description="Disordered" evidence="13">
    <location>
        <begin position="105"/>
        <end position="148"/>
    </location>
</feature>
<evidence type="ECO:0000256" key="13">
    <source>
        <dbReference type="SAM" id="MobiDB-lite"/>
    </source>
</evidence>
<comment type="caution">
    <text evidence="14">The sequence shown here is derived from an EMBL/GenBank/DDBJ whole genome shotgun (WGS) entry which is preliminary data.</text>
</comment>
<keyword evidence="11 12" id="KW-0472">Membrane</keyword>
<comment type="similarity">
    <text evidence="2 12">Belongs to the PAM17 family.</text>
</comment>
<keyword evidence="4 12" id="KW-0812">Transmembrane</keyword>
<feature type="compositionally biased region" description="Low complexity" evidence="13">
    <location>
        <begin position="132"/>
        <end position="145"/>
    </location>
</feature>
<dbReference type="InterPro" id="IPR013875">
    <property type="entry name" value="Pam17"/>
</dbReference>
<keyword evidence="5 12" id="KW-0999">Mitochondrion inner membrane</keyword>
<dbReference type="AlphaFoldDB" id="A0AAE0NJQ3"/>
<feature type="transmembrane region" description="Helical" evidence="12">
    <location>
        <begin position="204"/>
        <end position="233"/>
    </location>
</feature>
<reference evidence="14" key="1">
    <citation type="journal article" date="2023" name="Mol. Phylogenet. Evol.">
        <title>Genome-scale phylogeny and comparative genomics of the fungal order Sordariales.</title>
        <authorList>
            <person name="Hensen N."/>
            <person name="Bonometti L."/>
            <person name="Westerberg I."/>
            <person name="Brannstrom I.O."/>
            <person name="Guillou S."/>
            <person name="Cros-Aarteil S."/>
            <person name="Calhoun S."/>
            <person name="Haridas S."/>
            <person name="Kuo A."/>
            <person name="Mondo S."/>
            <person name="Pangilinan J."/>
            <person name="Riley R."/>
            <person name="LaButti K."/>
            <person name="Andreopoulos B."/>
            <person name="Lipzen A."/>
            <person name="Chen C."/>
            <person name="Yan M."/>
            <person name="Daum C."/>
            <person name="Ng V."/>
            <person name="Clum A."/>
            <person name="Steindorff A."/>
            <person name="Ohm R.A."/>
            <person name="Martin F."/>
            <person name="Silar P."/>
            <person name="Natvig D.O."/>
            <person name="Lalanne C."/>
            <person name="Gautier V."/>
            <person name="Ament-Velasquez S.L."/>
            <person name="Kruys A."/>
            <person name="Hutchinson M.I."/>
            <person name="Powell A.J."/>
            <person name="Barry K."/>
            <person name="Miller A.N."/>
            <person name="Grigoriev I.V."/>
            <person name="Debuchy R."/>
            <person name="Gladieux P."/>
            <person name="Hiltunen Thoren M."/>
            <person name="Johannesson H."/>
        </authorList>
    </citation>
    <scope>NUCLEOTIDE SEQUENCE</scope>
    <source>
        <strain evidence="14">CBS 958.72</strain>
    </source>
</reference>
<name>A0AAE0NJQ3_9PEZI</name>
<evidence type="ECO:0000313" key="14">
    <source>
        <dbReference type="EMBL" id="KAK3382774.1"/>
    </source>
</evidence>
<dbReference type="PANTHER" id="PTHR28021:SF1">
    <property type="entry name" value="PRESEQUENCE TRANSLOCATED-ASSOCIATED MOTOR SUBUNIT PAM17, MITOCHONDRIAL"/>
    <property type="match status" value="1"/>
</dbReference>
<evidence type="ECO:0000256" key="1">
    <source>
        <dbReference type="ARBA" id="ARBA00004448"/>
    </source>
</evidence>
<dbReference type="PANTHER" id="PTHR28021">
    <property type="entry name" value="PRESEQUENCE TRANSLOCATED-ASSOCIATED MOTOR SUBUNIT PAM17, MITOCHONDRIAL"/>
    <property type="match status" value="1"/>
</dbReference>
<keyword evidence="7" id="KW-0809">Transit peptide</keyword>
<keyword evidence="10 12" id="KW-0496">Mitochondrion</keyword>
<evidence type="ECO:0000256" key="11">
    <source>
        <dbReference type="ARBA" id="ARBA00023136"/>
    </source>
</evidence>
<dbReference type="GO" id="GO:0001405">
    <property type="term" value="C:PAM complex, Tim23 associated import motor"/>
    <property type="evidence" value="ECO:0007669"/>
    <property type="project" value="UniProtKB-UniRule"/>
</dbReference>
<evidence type="ECO:0000256" key="5">
    <source>
        <dbReference type="ARBA" id="ARBA00022792"/>
    </source>
</evidence>
<keyword evidence="8 12" id="KW-1133">Transmembrane helix</keyword>
<gene>
    <name evidence="14" type="ORF">B0T24DRAFT_22782</name>
</gene>
<evidence type="ECO:0000256" key="10">
    <source>
        <dbReference type="ARBA" id="ARBA00023128"/>
    </source>
</evidence>
<keyword evidence="3 12" id="KW-0813">Transport</keyword>
<feature type="compositionally biased region" description="Low complexity" evidence="13">
    <location>
        <begin position="105"/>
        <end position="123"/>
    </location>
</feature>
<keyword evidence="15" id="KW-1185">Reference proteome</keyword>
<evidence type="ECO:0000256" key="2">
    <source>
        <dbReference type="ARBA" id="ARBA00006837"/>
    </source>
</evidence>
<dbReference type="GO" id="GO:0030150">
    <property type="term" value="P:protein import into mitochondrial matrix"/>
    <property type="evidence" value="ECO:0007669"/>
    <property type="project" value="UniProtKB-UniRule"/>
</dbReference>
<accession>A0AAE0NJQ3</accession>
<dbReference type="Pfam" id="PF08566">
    <property type="entry name" value="Pam17"/>
    <property type="match status" value="1"/>
</dbReference>
<keyword evidence="9 12" id="KW-0811">Translocation</keyword>
<keyword evidence="6 12" id="KW-0653">Protein transport</keyword>
<organism evidence="14 15">
    <name type="scientific">Lasiosphaeria ovina</name>
    <dbReference type="NCBI Taxonomy" id="92902"/>
    <lineage>
        <taxon>Eukaryota</taxon>
        <taxon>Fungi</taxon>
        <taxon>Dikarya</taxon>
        <taxon>Ascomycota</taxon>
        <taxon>Pezizomycotina</taxon>
        <taxon>Sordariomycetes</taxon>
        <taxon>Sordariomycetidae</taxon>
        <taxon>Sordariales</taxon>
        <taxon>Lasiosphaeriaceae</taxon>
        <taxon>Lasiosphaeria</taxon>
    </lineage>
</organism>
<proteinExistence type="inferred from homology"/>
<dbReference type="Proteomes" id="UP001287356">
    <property type="component" value="Unassembled WGS sequence"/>
</dbReference>
<evidence type="ECO:0000256" key="8">
    <source>
        <dbReference type="ARBA" id="ARBA00022989"/>
    </source>
</evidence>
<evidence type="ECO:0000256" key="9">
    <source>
        <dbReference type="ARBA" id="ARBA00023010"/>
    </source>
</evidence>
<evidence type="ECO:0000256" key="6">
    <source>
        <dbReference type="ARBA" id="ARBA00022927"/>
    </source>
</evidence>
<evidence type="ECO:0000256" key="12">
    <source>
        <dbReference type="RuleBase" id="RU367146"/>
    </source>
</evidence>
<evidence type="ECO:0000256" key="7">
    <source>
        <dbReference type="ARBA" id="ARBA00022946"/>
    </source>
</evidence>
<dbReference type="EMBL" id="JAULSN010000001">
    <property type="protein sequence ID" value="KAK3382774.1"/>
    <property type="molecule type" value="Genomic_DNA"/>
</dbReference>
<comment type="subunit">
    <text evidence="12">Component of the PAM complex.</text>
</comment>
<comment type="function">
    <text evidence="12">Component of the PAM complex, a complex required for the translocation of transit peptide-containing proteins from the inner membrane into the mitochondrial matrix in an ATP-dependent manner.</text>
</comment>
<protein>
    <recommendedName>
        <fullName evidence="12">Presequence translocated-associated motor subunit PAM17</fullName>
    </recommendedName>
</protein>
<evidence type="ECO:0000256" key="4">
    <source>
        <dbReference type="ARBA" id="ARBA00022692"/>
    </source>
</evidence>
<reference evidence="14" key="2">
    <citation type="submission" date="2023-06" db="EMBL/GenBank/DDBJ databases">
        <authorList>
            <consortium name="Lawrence Berkeley National Laboratory"/>
            <person name="Haridas S."/>
            <person name="Hensen N."/>
            <person name="Bonometti L."/>
            <person name="Westerberg I."/>
            <person name="Brannstrom I.O."/>
            <person name="Guillou S."/>
            <person name="Cros-Aarteil S."/>
            <person name="Calhoun S."/>
            <person name="Kuo A."/>
            <person name="Mondo S."/>
            <person name="Pangilinan J."/>
            <person name="Riley R."/>
            <person name="Labutti K."/>
            <person name="Andreopoulos B."/>
            <person name="Lipzen A."/>
            <person name="Chen C."/>
            <person name="Yanf M."/>
            <person name="Daum C."/>
            <person name="Ng V."/>
            <person name="Clum A."/>
            <person name="Steindorff A."/>
            <person name="Ohm R."/>
            <person name="Martin F."/>
            <person name="Silar P."/>
            <person name="Natvig D."/>
            <person name="Lalanne C."/>
            <person name="Gautier V."/>
            <person name="Ament-Velasquez S.L."/>
            <person name="Kruys A."/>
            <person name="Hutchinson M.I."/>
            <person name="Powell A.J."/>
            <person name="Barry K."/>
            <person name="Miller A.N."/>
            <person name="Grigoriev I.V."/>
            <person name="Debuchy R."/>
            <person name="Gladieux P."/>
            <person name="Thoren M.H."/>
            <person name="Johannesson H."/>
        </authorList>
    </citation>
    <scope>NUCLEOTIDE SEQUENCE</scope>
    <source>
        <strain evidence="14">CBS 958.72</strain>
    </source>
</reference>
<feature type="transmembrane region" description="Helical" evidence="12">
    <location>
        <begin position="169"/>
        <end position="192"/>
    </location>
</feature>